<keyword evidence="3" id="KW-1185">Reference proteome</keyword>
<dbReference type="Proteomes" id="UP001501074">
    <property type="component" value="Unassembled WGS sequence"/>
</dbReference>
<accession>A0ABP7ARW1</accession>
<evidence type="ECO:0000313" key="3">
    <source>
        <dbReference type="Proteomes" id="UP001501074"/>
    </source>
</evidence>
<dbReference type="EMBL" id="BAAAZO010000012">
    <property type="protein sequence ID" value="GAA3638484.1"/>
    <property type="molecule type" value="Genomic_DNA"/>
</dbReference>
<sequence length="545" mass="60257">MPQTQLKLTRVDMAHDGRREGVRPGISTPSAQRMLIGSALDPMGAGVIALAVQPLLRTGERIRAIVPEDYSQSRFHVVTQQRCICFDRRQNTIAAAFEVRTVVRAELAQDDLSHRADVECSTGSFVELRTQGPDDARILGTAVLRAGQEALHDVETLVPAESADRRADSMIASGPGRWSVVVTRDQVRARDVSRVLQALTPMLRNPLLARLCLESVVITVDGYDEVDQELWEIAEVRTFVQHLDLQFPYWFYFLDKEEPGLLAVVRGVLPVDFTADEIGERLTSWWVPSMKQVTQFAGLDDGDTDITDVMIQRSLSYLRRAPGEPVTPPLPAIAEPPDEPAPDDTPEPLDPVAVMGDLAGLLAGLPPARWPQQQNGLLVFFWSVLKEKGRLRQQTQVEHVRAVASLLALHKLRTLFRFQAFGEGEAEGTYSFPSADLVGAYPRAEPFWIGVHAGADATFDARIDTRDGTSWAVEALNDLADGQYDELVSALRRTLKENAFFVTLWMSGEQDAVYPVPDAVVSEVADGDLDGSLADAWDWLVDQGR</sequence>
<name>A0ABP7ARW1_9ACTN</name>
<feature type="compositionally biased region" description="Acidic residues" evidence="1">
    <location>
        <begin position="336"/>
        <end position="346"/>
    </location>
</feature>
<comment type="caution">
    <text evidence="2">The sequence shown here is derived from an EMBL/GenBank/DDBJ whole genome shotgun (WGS) entry which is preliminary data.</text>
</comment>
<organism evidence="2 3">
    <name type="scientific">Kineosporia mesophila</name>
    <dbReference type="NCBI Taxonomy" id="566012"/>
    <lineage>
        <taxon>Bacteria</taxon>
        <taxon>Bacillati</taxon>
        <taxon>Actinomycetota</taxon>
        <taxon>Actinomycetes</taxon>
        <taxon>Kineosporiales</taxon>
        <taxon>Kineosporiaceae</taxon>
        <taxon>Kineosporia</taxon>
    </lineage>
</organism>
<feature type="region of interest" description="Disordered" evidence="1">
    <location>
        <begin position="321"/>
        <end position="346"/>
    </location>
</feature>
<evidence type="ECO:0000256" key="1">
    <source>
        <dbReference type="SAM" id="MobiDB-lite"/>
    </source>
</evidence>
<evidence type="ECO:0000313" key="2">
    <source>
        <dbReference type="EMBL" id="GAA3638484.1"/>
    </source>
</evidence>
<proteinExistence type="predicted"/>
<gene>
    <name evidence="2" type="ORF">GCM10022223_66870</name>
</gene>
<reference evidence="3" key="1">
    <citation type="journal article" date="2019" name="Int. J. Syst. Evol. Microbiol.">
        <title>The Global Catalogue of Microorganisms (GCM) 10K type strain sequencing project: providing services to taxonomists for standard genome sequencing and annotation.</title>
        <authorList>
            <consortium name="The Broad Institute Genomics Platform"/>
            <consortium name="The Broad Institute Genome Sequencing Center for Infectious Disease"/>
            <person name="Wu L."/>
            <person name="Ma J."/>
        </authorList>
    </citation>
    <scope>NUCLEOTIDE SEQUENCE [LARGE SCALE GENOMIC DNA]</scope>
    <source>
        <strain evidence="3">JCM 16902</strain>
    </source>
</reference>
<protein>
    <submittedName>
        <fullName evidence="2">Uncharacterized protein</fullName>
    </submittedName>
</protein>